<dbReference type="AlphaFoldDB" id="X0WGA3"/>
<reference evidence="1" key="1">
    <citation type="journal article" date="2014" name="Front. Microbiol.">
        <title>High frequency of phylogenetically diverse reductive dehalogenase-homologous genes in deep subseafloor sedimentary metagenomes.</title>
        <authorList>
            <person name="Kawai M."/>
            <person name="Futagami T."/>
            <person name="Toyoda A."/>
            <person name="Takaki Y."/>
            <person name="Nishi S."/>
            <person name="Hori S."/>
            <person name="Arai W."/>
            <person name="Tsubouchi T."/>
            <person name="Morono Y."/>
            <person name="Uchiyama I."/>
            <person name="Ito T."/>
            <person name="Fujiyama A."/>
            <person name="Inagaki F."/>
            <person name="Takami H."/>
        </authorList>
    </citation>
    <scope>NUCLEOTIDE SEQUENCE</scope>
    <source>
        <strain evidence="1">Expedition CK06-06</strain>
    </source>
</reference>
<feature type="non-terminal residue" evidence="1">
    <location>
        <position position="1"/>
    </location>
</feature>
<proteinExistence type="predicted"/>
<dbReference type="EMBL" id="BARS01049121">
    <property type="protein sequence ID" value="GAG29720.1"/>
    <property type="molecule type" value="Genomic_DNA"/>
</dbReference>
<protein>
    <submittedName>
        <fullName evidence="1">Uncharacterized protein</fullName>
    </submittedName>
</protein>
<evidence type="ECO:0000313" key="1">
    <source>
        <dbReference type="EMBL" id="GAG29720.1"/>
    </source>
</evidence>
<name>X0WGA3_9ZZZZ</name>
<sequence>AKEKAEYGFNPRTAFLSDPEGFNKYKSAVANLGSKHPLVEEMAKEFKNAHKSKAVKTHQLLIDQKKLMAAKKAQEALTGRAVNVEDFRQGLIYKQQQEAIGTYGPGANPYDSIPKKLSGGMIRKDGPIFAHGGEMIIPKGFALGGPVVGNVNASLNNTITIAGGDELVSKIKNAIEKSTPRTVKVDTEGASVPVDTEGSFVAIEPASVESLAGTISDSISAALANVPTDTGSVGADEVDKI</sequence>
<accession>X0WGA3</accession>
<organism evidence="1">
    <name type="scientific">marine sediment metagenome</name>
    <dbReference type="NCBI Taxonomy" id="412755"/>
    <lineage>
        <taxon>unclassified sequences</taxon>
        <taxon>metagenomes</taxon>
        <taxon>ecological metagenomes</taxon>
    </lineage>
</organism>
<feature type="non-terminal residue" evidence="1">
    <location>
        <position position="241"/>
    </location>
</feature>
<comment type="caution">
    <text evidence="1">The sequence shown here is derived from an EMBL/GenBank/DDBJ whole genome shotgun (WGS) entry which is preliminary data.</text>
</comment>
<gene>
    <name evidence="1" type="ORF">S01H1_73508</name>
</gene>